<feature type="transmembrane region" description="Helical" evidence="7">
    <location>
        <begin position="321"/>
        <end position="347"/>
    </location>
</feature>
<evidence type="ECO:0000313" key="9">
    <source>
        <dbReference type="Proteomes" id="UP001325479"/>
    </source>
</evidence>
<keyword evidence="2" id="KW-0813">Transport</keyword>
<feature type="transmembrane region" description="Helical" evidence="7">
    <location>
        <begin position="395"/>
        <end position="415"/>
    </location>
</feature>
<sequence length="555" mass="59152">MSTPANVSPPRPLQRSAVLDDAHLGDIKGALGTIAHHDTAPRTHWGARLRTLLAILGPGLIVMVGDNDAGAFGTYTQAGQNYGTSLLWTMLLLVPVLFVNQEMVLRLGAVTGVGHARLIFERFGKFWGAFSVIDLFLLNALTIVTEFIGMTFVLDFFGVSKIAGVCIAAALTMAAVSTGNFQRFERFAVFLCALSLLLVPVLVTIHPPVSQMAHDFFVPGWPSHGKLSDVMLLVIGIVGTTVAPWQLFFQQSYVIDKRITPRFMKYEKIDLWIGIAFVLIGAVAMIAFCAALYAGKPEAGNFTDAGGVIASLEKYAGRTPAVLFAIALFDAAIIGAAAVSLSTAYAIGDVFKIRHSLHRGVSDAKGFYLVYFGIVAAAAALVLIPGSPLGLLTEAVQTLAGVLLPSATVFLLLLCNDKAVLGPWANTMKLNVFTGAVIWVLVMLSVILTAAVMYPDISGHTIIAVLAGGMLLAVVGGIATLASRYVCRETTDAATASAAAHEQASRESWRMPPLHELPPPRLTLASRVWMAVLRGYLVIAVGLVVVKIVQMMVLK</sequence>
<proteinExistence type="predicted"/>
<evidence type="ECO:0000256" key="4">
    <source>
        <dbReference type="ARBA" id="ARBA00022847"/>
    </source>
</evidence>
<dbReference type="EMBL" id="CP139965">
    <property type="protein sequence ID" value="WQD78894.1"/>
    <property type="molecule type" value="Genomic_DNA"/>
</dbReference>
<keyword evidence="6 7" id="KW-0472">Membrane</keyword>
<feature type="transmembrane region" description="Helical" evidence="7">
    <location>
        <begin position="436"/>
        <end position="455"/>
    </location>
</feature>
<accession>A0ABZ0WND5</accession>
<evidence type="ECO:0000256" key="6">
    <source>
        <dbReference type="ARBA" id="ARBA00023136"/>
    </source>
</evidence>
<evidence type="ECO:0000256" key="2">
    <source>
        <dbReference type="ARBA" id="ARBA00022448"/>
    </source>
</evidence>
<feature type="transmembrane region" description="Helical" evidence="7">
    <location>
        <begin position="126"/>
        <end position="150"/>
    </location>
</feature>
<evidence type="ECO:0000256" key="5">
    <source>
        <dbReference type="ARBA" id="ARBA00022989"/>
    </source>
</evidence>
<evidence type="ECO:0000256" key="7">
    <source>
        <dbReference type="SAM" id="Phobius"/>
    </source>
</evidence>
<dbReference type="PANTHER" id="PTHR11706">
    <property type="entry name" value="SOLUTE CARRIER PROTEIN FAMILY 11 MEMBER"/>
    <property type="match status" value="1"/>
</dbReference>
<gene>
    <name evidence="8" type="ORF">U0042_04065</name>
</gene>
<evidence type="ECO:0000256" key="3">
    <source>
        <dbReference type="ARBA" id="ARBA00022692"/>
    </source>
</evidence>
<comment type="subcellular location">
    <subcellularLocation>
        <location evidence="1">Membrane</location>
        <topology evidence="1">Multi-pass membrane protein</topology>
    </subcellularLocation>
</comment>
<protein>
    <submittedName>
        <fullName evidence="8">NRAMP family divalent metal transporter</fullName>
    </submittedName>
</protein>
<evidence type="ECO:0000313" key="8">
    <source>
        <dbReference type="EMBL" id="WQD78894.1"/>
    </source>
</evidence>
<dbReference type="RefSeq" id="WP_114809980.1">
    <property type="nucleotide sequence ID" value="NZ_CP139965.1"/>
</dbReference>
<feature type="transmembrane region" description="Helical" evidence="7">
    <location>
        <begin position="156"/>
        <end position="176"/>
    </location>
</feature>
<feature type="transmembrane region" description="Helical" evidence="7">
    <location>
        <begin position="269"/>
        <end position="294"/>
    </location>
</feature>
<dbReference type="PANTHER" id="PTHR11706:SF33">
    <property type="entry name" value="NATURAL RESISTANCE-ASSOCIATED MACROPHAGE PROTEIN 2"/>
    <property type="match status" value="1"/>
</dbReference>
<feature type="transmembrane region" description="Helical" evidence="7">
    <location>
        <begin position="368"/>
        <end position="389"/>
    </location>
</feature>
<feature type="transmembrane region" description="Helical" evidence="7">
    <location>
        <begin position="230"/>
        <end position="249"/>
    </location>
</feature>
<feature type="transmembrane region" description="Helical" evidence="7">
    <location>
        <begin position="188"/>
        <end position="210"/>
    </location>
</feature>
<reference evidence="8 9" key="1">
    <citation type="submission" date="2023-12" db="EMBL/GenBank/DDBJ databases">
        <title>Genome sequencing and assembly of bacterial species from a model synthetic community.</title>
        <authorList>
            <person name="Hogle S.L."/>
        </authorList>
    </citation>
    <scope>NUCLEOTIDE SEQUENCE [LARGE SCALE GENOMIC DNA]</scope>
    <source>
        <strain evidence="8 9">HAMBI 2494</strain>
    </source>
</reference>
<name>A0ABZ0WND5_9BURK</name>
<feature type="transmembrane region" description="Helical" evidence="7">
    <location>
        <begin position="85"/>
        <end position="105"/>
    </location>
</feature>
<feature type="transmembrane region" description="Helical" evidence="7">
    <location>
        <begin position="461"/>
        <end position="482"/>
    </location>
</feature>
<evidence type="ECO:0000256" key="1">
    <source>
        <dbReference type="ARBA" id="ARBA00004141"/>
    </source>
</evidence>
<organism evidence="8 9">
    <name type="scientific">Paraburkholderia kururiensis</name>
    <dbReference type="NCBI Taxonomy" id="984307"/>
    <lineage>
        <taxon>Bacteria</taxon>
        <taxon>Pseudomonadati</taxon>
        <taxon>Pseudomonadota</taxon>
        <taxon>Betaproteobacteria</taxon>
        <taxon>Burkholderiales</taxon>
        <taxon>Burkholderiaceae</taxon>
        <taxon>Paraburkholderia</taxon>
    </lineage>
</organism>
<keyword evidence="9" id="KW-1185">Reference proteome</keyword>
<feature type="transmembrane region" description="Helical" evidence="7">
    <location>
        <begin position="531"/>
        <end position="553"/>
    </location>
</feature>
<dbReference type="Proteomes" id="UP001325479">
    <property type="component" value="Chromosome"/>
</dbReference>
<dbReference type="Pfam" id="PF01566">
    <property type="entry name" value="Nramp"/>
    <property type="match status" value="1"/>
</dbReference>
<keyword evidence="5 7" id="KW-1133">Transmembrane helix</keyword>
<feature type="transmembrane region" description="Helical" evidence="7">
    <location>
        <begin position="47"/>
        <end position="65"/>
    </location>
</feature>
<dbReference type="InterPro" id="IPR001046">
    <property type="entry name" value="NRAMP_fam"/>
</dbReference>
<keyword evidence="3 7" id="KW-0812">Transmembrane</keyword>
<keyword evidence="4" id="KW-0769">Symport</keyword>